<dbReference type="EMBL" id="LCLS01000042">
    <property type="protein sequence ID" value="KKU20376.1"/>
    <property type="molecule type" value="Genomic_DNA"/>
</dbReference>
<organism evidence="1 2">
    <name type="scientific">Candidatus Nomurabacteria bacterium GW2011_GWA1_46_11</name>
    <dbReference type="NCBI Taxonomy" id="1618732"/>
    <lineage>
        <taxon>Bacteria</taxon>
        <taxon>Candidatus Nomuraibacteriota</taxon>
    </lineage>
</organism>
<dbReference type="SUPFAM" id="SSF53335">
    <property type="entry name" value="S-adenosyl-L-methionine-dependent methyltransferases"/>
    <property type="match status" value="1"/>
</dbReference>
<dbReference type="CDD" id="cd02440">
    <property type="entry name" value="AdoMet_MTases"/>
    <property type="match status" value="1"/>
</dbReference>
<evidence type="ECO:0000313" key="1">
    <source>
        <dbReference type="EMBL" id="KKU20376.1"/>
    </source>
</evidence>
<proteinExistence type="predicted"/>
<evidence type="ECO:0008006" key="3">
    <source>
        <dbReference type="Google" id="ProtNLM"/>
    </source>
</evidence>
<dbReference type="Gene3D" id="3.40.50.150">
    <property type="entry name" value="Vaccinia Virus protein VP39"/>
    <property type="match status" value="1"/>
</dbReference>
<feature type="non-terminal residue" evidence="1">
    <location>
        <position position="144"/>
    </location>
</feature>
<accession>A0A0G1NIT2</accession>
<reference evidence="1 2" key="1">
    <citation type="journal article" date="2015" name="Nature">
        <title>rRNA introns, odd ribosomes, and small enigmatic genomes across a large radiation of phyla.</title>
        <authorList>
            <person name="Brown C.T."/>
            <person name="Hug L.A."/>
            <person name="Thomas B.C."/>
            <person name="Sharon I."/>
            <person name="Castelle C.J."/>
            <person name="Singh A."/>
            <person name="Wilkins M.J."/>
            <person name="Williams K.H."/>
            <person name="Banfield J.F."/>
        </authorList>
    </citation>
    <scope>NUCLEOTIDE SEQUENCE [LARGE SCALE GENOMIC DNA]</scope>
</reference>
<dbReference type="Proteomes" id="UP000034107">
    <property type="component" value="Unassembled WGS sequence"/>
</dbReference>
<dbReference type="InterPro" id="IPR029063">
    <property type="entry name" value="SAM-dependent_MTases_sf"/>
</dbReference>
<dbReference type="AlphaFoldDB" id="A0A0G1NIT2"/>
<dbReference type="InterPro" id="IPR056262">
    <property type="entry name" value="NpmA"/>
</dbReference>
<sequence length="144" mass="16198">MTGIILDIGTGDGEFVYQLAKANPDRFIIGIDPNQKNLEKTSARLYKKTAKGGLKNALYVLASIEDLPEELNGLANQIFINFPWGSLLGGITEPNEKIWKNLRRVSRPGAIIDILLPAEQMPISEEWRQRLVKGGFRVERHEQI</sequence>
<name>A0A0G1NIT2_9BACT</name>
<dbReference type="Pfam" id="PF24675">
    <property type="entry name" value="NpmA"/>
    <property type="match status" value="1"/>
</dbReference>
<comment type="caution">
    <text evidence="1">The sequence shown here is derived from an EMBL/GenBank/DDBJ whole genome shotgun (WGS) entry which is preliminary data.</text>
</comment>
<gene>
    <name evidence="1" type="ORF">UX31_C0042G0016</name>
</gene>
<protein>
    <recommendedName>
        <fullName evidence="3">16S rRNA (Adenine(1408)-N(1))-methyltransferase</fullName>
    </recommendedName>
</protein>
<evidence type="ECO:0000313" key="2">
    <source>
        <dbReference type="Proteomes" id="UP000034107"/>
    </source>
</evidence>